<dbReference type="EMBL" id="WBJZ01000035">
    <property type="protein sequence ID" value="KAB1652091.1"/>
    <property type="molecule type" value="Genomic_DNA"/>
</dbReference>
<dbReference type="InterPro" id="IPR050426">
    <property type="entry name" value="Glycosyltransferase_28"/>
</dbReference>
<evidence type="ECO:0000259" key="2">
    <source>
        <dbReference type="Pfam" id="PF06722"/>
    </source>
</evidence>
<evidence type="ECO:0000313" key="4">
    <source>
        <dbReference type="Proteomes" id="UP000467240"/>
    </source>
</evidence>
<evidence type="ECO:0000256" key="1">
    <source>
        <dbReference type="SAM" id="MobiDB-lite"/>
    </source>
</evidence>
<keyword evidence="4" id="KW-1185">Reference proteome</keyword>
<organism evidence="3 4">
    <name type="scientific">Pseudoclavibacter chungangensis</name>
    <dbReference type="NCBI Taxonomy" id="587635"/>
    <lineage>
        <taxon>Bacteria</taxon>
        <taxon>Bacillati</taxon>
        <taxon>Actinomycetota</taxon>
        <taxon>Actinomycetes</taxon>
        <taxon>Micrococcales</taxon>
        <taxon>Microbacteriaceae</taxon>
        <taxon>Pseudoclavibacter</taxon>
    </lineage>
</organism>
<dbReference type="PANTHER" id="PTHR48050:SF13">
    <property type="entry name" value="STEROL 3-BETA-GLUCOSYLTRANSFERASE UGT80A2"/>
    <property type="match status" value="1"/>
</dbReference>
<name>A0A7J5BNZ4_9MICO</name>
<reference evidence="3 4" key="1">
    <citation type="submission" date="2019-09" db="EMBL/GenBank/DDBJ databases">
        <title>Phylogeny of genus Pseudoclavibacter and closely related genus.</title>
        <authorList>
            <person name="Li Y."/>
        </authorList>
    </citation>
    <scope>NUCLEOTIDE SEQUENCE [LARGE SCALE GENOMIC DNA]</scope>
    <source>
        <strain evidence="3 4">DSM 23821</strain>
    </source>
</reference>
<feature type="domain" description="Erythromycin biosynthesis protein CIII-like C-terminal" evidence="2">
    <location>
        <begin position="300"/>
        <end position="426"/>
    </location>
</feature>
<dbReference type="InterPro" id="IPR010610">
    <property type="entry name" value="EryCIII-like_C"/>
</dbReference>
<keyword evidence="3" id="KW-0808">Transferase</keyword>
<dbReference type="Proteomes" id="UP000467240">
    <property type="component" value="Unassembled WGS sequence"/>
</dbReference>
<dbReference type="InterPro" id="IPR002213">
    <property type="entry name" value="UDP_glucos_trans"/>
</dbReference>
<dbReference type="CDD" id="cd03784">
    <property type="entry name" value="GT1_Gtf-like"/>
    <property type="match status" value="1"/>
</dbReference>
<dbReference type="GO" id="GO:0016758">
    <property type="term" value="F:hexosyltransferase activity"/>
    <property type="evidence" value="ECO:0007669"/>
    <property type="project" value="UniProtKB-ARBA"/>
</dbReference>
<dbReference type="Gene3D" id="3.40.50.2000">
    <property type="entry name" value="Glycogen Phosphorylase B"/>
    <property type="match status" value="2"/>
</dbReference>
<comment type="caution">
    <text evidence="3">The sequence shown here is derived from an EMBL/GenBank/DDBJ whole genome shotgun (WGS) entry which is preliminary data.</text>
</comment>
<dbReference type="SUPFAM" id="SSF53756">
    <property type="entry name" value="UDP-Glycosyltransferase/glycogen phosphorylase"/>
    <property type="match status" value="1"/>
</dbReference>
<accession>A0A7J5BNZ4</accession>
<feature type="region of interest" description="Disordered" evidence="1">
    <location>
        <begin position="38"/>
        <end position="89"/>
    </location>
</feature>
<dbReference type="Pfam" id="PF06722">
    <property type="entry name" value="EryCIII-like_C"/>
    <property type="match status" value="1"/>
</dbReference>
<dbReference type="GO" id="GO:0017000">
    <property type="term" value="P:antibiotic biosynthetic process"/>
    <property type="evidence" value="ECO:0007669"/>
    <property type="project" value="UniProtKB-ARBA"/>
</dbReference>
<evidence type="ECO:0000313" key="3">
    <source>
        <dbReference type="EMBL" id="KAB1652091.1"/>
    </source>
</evidence>
<gene>
    <name evidence="3" type="ORF">F8O01_17215</name>
</gene>
<dbReference type="AlphaFoldDB" id="A0A7J5BNZ4"/>
<dbReference type="PANTHER" id="PTHR48050">
    <property type="entry name" value="STEROL 3-BETA-GLUCOSYLTRANSFERASE"/>
    <property type="match status" value="1"/>
</dbReference>
<dbReference type="GO" id="GO:0008194">
    <property type="term" value="F:UDP-glycosyltransferase activity"/>
    <property type="evidence" value="ECO:0007669"/>
    <property type="project" value="InterPro"/>
</dbReference>
<protein>
    <submittedName>
        <fullName evidence="3">Glycosyltransferase family 1 protein</fullName>
    </submittedName>
</protein>
<sequence>MRRRERLQSHERVLERHRIGEGHAVHSRPGPIVPVMLRPTEIPRPDSGATTTSDGSGGVFPGTASRMRNGRVTARSTPRSAANGRHRHERTDGSMARFLFLTWDGGGTTVPVVALGRALRERGHDVTAMGHTVQAPRFADDGLPFIAYPRASGFTVTASPANLLALMRNRDAASDVRERLRTTPVDLVVGDPLLVSTLCAVQDAGARYVLLESTFDSLLRVRLRGSAPLLRLAALPVRRALDGAAATIVASVAELDSRAGADAIHIGPVTTATAAHADEPTLLLSLSTFGFPALIGTWQRVLDAVAPLPVRAIATTGPALDPAELAVPANVEVRRWADHAAVMPNVSAAVTHGGHGTTIAALAHGLPVLVLPLDDQSDQPGIGHIVERAGVGLSRSRRSSPARIRESIERLLHDGALRQRAVALGARIRATGGAAAGADALIDAAARP</sequence>
<proteinExistence type="predicted"/>
<dbReference type="OrthoDB" id="6620093at2"/>